<keyword evidence="1" id="KW-1133">Transmembrane helix</keyword>
<gene>
    <name evidence="2" type="ORF">CHR53_01455</name>
</gene>
<dbReference type="EMBL" id="CP022572">
    <property type="protein sequence ID" value="AZU60048.1"/>
    <property type="molecule type" value="Genomic_DNA"/>
</dbReference>
<feature type="transmembrane region" description="Helical" evidence="1">
    <location>
        <begin position="142"/>
        <end position="168"/>
    </location>
</feature>
<protein>
    <submittedName>
        <fullName evidence="2">ABC transporter permease</fullName>
    </submittedName>
</protein>
<keyword evidence="1" id="KW-0472">Membrane</keyword>
<proteinExistence type="predicted"/>
<organism evidence="2 3">
    <name type="scientific">Neobacillus mesonae</name>
    <dbReference type="NCBI Taxonomy" id="1193713"/>
    <lineage>
        <taxon>Bacteria</taxon>
        <taxon>Bacillati</taxon>
        <taxon>Bacillota</taxon>
        <taxon>Bacilli</taxon>
        <taxon>Bacillales</taxon>
        <taxon>Bacillaceae</taxon>
        <taxon>Neobacillus</taxon>
    </lineage>
</organism>
<feature type="transmembrane region" description="Helical" evidence="1">
    <location>
        <begin position="60"/>
        <end position="76"/>
    </location>
</feature>
<evidence type="ECO:0000313" key="3">
    <source>
        <dbReference type="Proteomes" id="UP000282892"/>
    </source>
</evidence>
<feature type="transmembrane region" description="Helical" evidence="1">
    <location>
        <begin position="116"/>
        <end position="136"/>
    </location>
</feature>
<dbReference type="AlphaFoldDB" id="A0A3T0HSS2"/>
<feature type="transmembrane region" description="Helical" evidence="1">
    <location>
        <begin position="21"/>
        <end position="40"/>
    </location>
</feature>
<dbReference type="PANTHER" id="PTHR36832">
    <property type="entry name" value="SLR1174 PROTEIN-RELATED"/>
    <property type="match status" value="1"/>
</dbReference>
<evidence type="ECO:0000313" key="2">
    <source>
        <dbReference type="EMBL" id="AZU60048.1"/>
    </source>
</evidence>
<evidence type="ECO:0000256" key="1">
    <source>
        <dbReference type="SAM" id="Phobius"/>
    </source>
</evidence>
<feature type="transmembrane region" description="Helical" evidence="1">
    <location>
        <begin position="233"/>
        <end position="251"/>
    </location>
</feature>
<keyword evidence="1" id="KW-0812">Transmembrane</keyword>
<dbReference type="OrthoDB" id="8582979at2"/>
<dbReference type="RefSeq" id="WP_127484560.1">
    <property type="nucleotide sequence ID" value="NZ_CP022572.1"/>
</dbReference>
<name>A0A3T0HSS2_9BACI</name>
<dbReference type="KEGG" id="nmk:CHR53_01455"/>
<dbReference type="Proteomes" id="UP000282892">
    <property type="component" value="Chromosome"/>
</dbReference>
<dbReference type="PANTHER" id="PTHR36832:SF2">
    <property type="entry name" value="INTEGRAL MEMBRANE PROTEIN"/>
    <property type="match status" value="1"/>
</dbReference>
<feature type="transmembrane region" description="Helical" evidence="1">
    <location>
        <begin position="180"/>
        <end position="199"/>
    </location>
</feature>
<keyword evidence="3" id="KW-1185">Reference proteome</keyword>
<sequence>MKVYLSLLKLRLSMGMQYRTAALAGVATQFFWGFIMIMVFEAFYEHASSTPPISLKELTQYIWLQQAFLVFVMMWFRDNELFDLITSGNIAYELCRPNGLYGFWYAKLLAQRLSSAILRCFPILIIAYFLPAPYNLEFPHSISAFLLFVSSLFLGLFLLVSISMFLYISVFITLSPMGSLLVFGVLSEFFAGLIIPVPLMPDWLQKIANVLPFRWTADFPFRVYSGNIPEHEAAIGLLVQMAYLLVLIWLGRKALNGVLKKVVVQGG</sequence>
<dbReference type="STRING" id="1193713.GCA_001636315_02844"/>
<reference evidence="2 3" key="1">
    <citation type="submission" date="2017-07" db="EMBL/GenBank/DDBJ databases">
        <title>The complete genome sequence of Bacillus mesonae strain H20-5, an efficient strain improving plant abiotic stress resistance.</title>
        <authorList>
            <person name="Kim S.Y."/>
            <person name="Song H."/>
            <person name="Sang M.K."/>
            <person name="Weon H.-Y."/>
            <person name="Song J."/>
        </authorList>
    </citation>
    <scope>NUCLEOTIDE SEQUENCE [LARGE SCALE GENOMIC DNA]</scope>
    <source>
        <strain evidence="2 3">H20-5</strain>
    </source>
</reference>
<accession>A0A3T0HSS2</accession>